<dbReference type="EMBL" id="JAUSRA010000001">
    <property type="protein sequence ID" value="MDP9793674.1"/>
    <property type="molecule type" value="Genomic_DNA"/>
</dbReference>
<keyword evidence="2" id="KW-0732">Signal</keyword>
<feature type="chain" id="PRO_5046431381" evidence="2">
    <location>
        <begin position="27"/>
        <end position="468"/>
    </location>
</feature>
<sequence>MRLTKGRRIAVVTAAVLAVVTTVATAAALTLTGSPDVDPAAAEVPVAPVAEVSTAPSPSQSPSASPSPSASASPSPSKTAAATSGDCARPVGDGPVVELTRVVLPAAVAGYGNEGDTDPLPTAIAATPSGESWLAWLGTTGTVHLGKLGCDDKLVGTPVSFTGVDLQDVQADANGGVLLLTRAGECGDTPLCGGESSPCRTMVMIRFDAAGQQVWERQVTNLSDTRGGYDDGARFIWWYQHHGRLATDGVNTAAYFGVAITVKNGACVDIHEGDRMQVVNSSGALVGGHGDAFEVGCSHAWTSRIVYDPRAKKFVTVCATDNGCRIAQPNPYRTVAAGTCDGTLFGGDLVLARSTGYWTAWSQGNRVRLEHFTTGASDTTITTGASSQHPHLVGYGAGRMLLTWASGSGMAAQAYDSGTGAATGAQFTIGVQDHDYQAFKAYQDGSAAYPAAGTGNTGITIARVQPMG</sequence>
<evidence type="ECO:0000313" key="3">
    <source>
        <dbReference type="EMBL" id="MDP9793674.1"/>
    </source>
</evidence>
<dbReference type="Proteomes" id="UP001240984">
    <property type="component" value="Unassembled WGS sequence"/>
</dbReference>
<organism evidence="3 4">
    <name type="scientific">Catenuloplanes nepalensis</name>
    <dbReference type="NCBI Taxonomy" id="587533"/>
    <lineage>
        <taxon>Bacteria</taxon>
        <taxon>Bacillati</taxon>
        <taxon>Actinomycetota</taxon>
        <taxon>Actinomycetes</taxon>
        <taxon>Micromonosporales</taxon>
        <taxon>Micromonosporaceae</taxon>
        <taxon>Catenuloplanes</taxon>
    </lineage>
</organism>
<gene>
    <name evidence="3" type="ORF">J2S43_002186</name>
</gene>
<keyword evidence="4" id="KW-1185">Reference proteome</keyword>
<feature type="region of interest" description="Disordered" evidence="1">
    <location>
        <begin position="51"/>
        <end position="90"/>
    </location>
</feature>
<accession>A0ABT9MQG7</accession>
<name>A0ABT9MQG7_9ACTN</name>
<evidence type="ECO:0000256" key="2">
    <source>
        <dbReference type="SAM" id="SignalP"/>
    </source>
</evidence>
<evidence type="ECO:0000313" key="4">
    <source>
        <dbReference type="Proteomes" id="UP001240984"/>
    </source>
</evidence>
<comment type="caution">
    <text evidence="3">The sequence shown here is derived from an EMBL/GenBank/DDBJ whole genome shotgun (WGS) entry which is preliminary data.</text>
</comment>
<feature type="compositionally biased region" description="Low complexity" evidence="1">
    <location>
        <begin position="51"/>
        <end position="84"/>
    </location>
</feature>
<evidence type="ECO:0000256" key="1">
    <source>
        <dbReference type="SAM" id="MobiDB-lite"/>
    </source>
</evidence>
<dbReference type="RefSeq" id="WP_306828752.1">
    <property type="nucleotide sequence ID" value="NZ_JAUSRA010000001.1"/>
</dbReference>
<protein>
    <submittedName>
        <fullName evidence="3">Uncharacterized protein</fullName>
    </submittedName>
</protein>
<feature type="signal peptide" evidence="2">
    <location>
        <begin position="1"/>
        <end position="26"/>
    </location>
</feature>
<reference evidence="3 4" key="1">
    <citation type="submission" date="2023-07" db="EMBL/GenBank/DDBJ databases">
        <title>Sequencing the genomes of 1000 actinobacteria strains.</title>
        <authorList>
            <person name="Klenk H.-P."/>
        </authorList>
    </citation>
    <scope>NUCLEOTIDE SEQUENCE [LARGE SCALE GENOMIC DNA]</scope>
    <source>
        <strain evidence="3 4">DSM 44710</strain>
    </source>
</reference>
<proteinExistence type="predicted"/>